<dbReference type="RefSeq" id="WP_078928142.1">
    <property type="nucleotide sequence ID" value="NZ_FUXX01000006.1"/>
</dbReference>
<keyword evidence="5" id="KW-0812">Transmembrane</keyword>
<evidence type="ECO:0000256" key="2">
    <source>
        <dbReference type="ARBA" id="ARBA00022870"/>
    </source>
</evidence>
<comment type="similarity">
    <text evidence="4">Belongs to the SctE/SipB/YopB family.</text>
</comment>
<evidence type="ECO:0000256" key="4">
    <source>
        <dbReference type="ARBA" id="ARBA00035640"/>
    </source>
</evidence>
<protein>
    <submittedName>
        <fullName evidence="7">Secretion system effector C (SseC) like family protein</fullName>
    </submittedName>
</protein>
<organism evidence="7 8">
    <name type="scientific">Succinivibrio dextrinosolvens DSM 3072</name>
    <dbReference type="NCBI Taxonomy" id="1123324"/>
    <lineage>
        <taxon>Bacteria</taxon>
        <taxon>Pseudomonadati</taxon>
        <taxon>Pseudomonadota</taxon>
        <taxon>Gammaproteobacteria</taxon>
        <taxon>Aeromonadales</taxon>
        <taxon>Succinivibrionaceae</taxon>
        <taxon>Succinivibrio</taxon>
    </lineage>
</organism>
<dbReference type="InterPro" id="IPR006972">
    <property type="entry name" value="BipB-like_C"/>
</dbReference>
<evidence type="ECO:0000259" key="6">
    <source>
        <dbReference type="Pfam" id="PF04888"/>
    </source>
</evidence>
<proteinExistence type="inferred from homology"/>
<dbReference type="GO" id="GO:0033644">
    <property type="term" value="C:host cell membrane"/>
    <property type="evidence" value="ECO:0007669"/>
    <property type="project" value="UniProtKB-SubCell"/>
</dbReference>
<keyword evidence="8" id="KW-1185">Reference proteome</keyword>
<dbReference type="AlphaFoldDB" id="A0A1T4V246"/>
<evidence type="ECO:0000256" key="3">
    <source>
        <dbReference type="ARBA" id="ARBA00023026"/>
    </source>
</evidence>
<accession>A0A1T4V246</accession>
<keyword evidence="5" id="KW-0472">Membrane</keyword>
<evidence type="ECO:0000313" key="7">
    <source>
        <dbReference type="EMBL" id="SKA59010.1"/>
    </source>
</evidence>
<evidence type="ECO:0000256" key="5">
    <source>
        <dbReference type="SAM" id="Phobius"/>
    </source>
</evidence>
<evidence type="ECO:0000313" key="8">
    <source>
        <dbReference type="Proteomes" id="UP000242432"/>
    </source>
</evidence>
<evidence type="ECO:0000256" key="1">
    <source>
        <dbReference type="ARBA" id="ARBA00004301"/>
    </source>
</evidence>
<comment type="subcellular location">
    <subcellularLocation>
        <location evidence="1">Host membrane</location>
        <topology evidence="1">Multi-pass membrane protein</topology>
    </subcellularLocation>
</comment>
<gene>
    <name evidence="7" type="ORF">SAMN02745213_00573</name>
</gene>
<dbReference type="Proteomes" id="UP000242432">
    <property type="component" value="Unassembled WGS sequence"/>
</dbReference>
<reference evidence="8" key="1">
    <citation type="submission" date="2017-02" db="EMBL/GenBank/DDBJ databases">
        <authorList>
            <person name="Varghese N."/>
            <person name="Submissions S."/>
        </authorList>
    </citation>
    <scope>NUCLEOTIDE SEQUENCE [LARGE SCALE GENOMIC DNA]</scope>
    <source>
        <strain evidence="8">DSM 3072</strain>
    </source>
</reference>
<dbReference type="Pfam" id="PF04888">
    <property type="entry name" value="SseC"/>
    <property type="match status" value="1"/>
</dbReference>
<dbReference type="EMBL" id="FUXX01000006">
    <property type="protein sequence ID" value="SKA59010.1"/>
    <property type="molecule type" value="Genomic_DNA"/>
</dbReference>
<keyword evidence="2" id="KW-1043">Host membrane</keyword>
<keyword evidence="3" id="KW-0843">Virulence</keyword>
<keyword evidence="5" id="KW-1133">Transmembrane helix</keyword>
<name>A0A1T4V246_9GAMM</name>
<sequence>MSDKVNNYASQNLDYQAQLAALTEDYKAGKIDAKTYVQQTVLLELRNFKTQTDVDKNRTQLEKPSDKALGELKDLGLEALLSFISGENRKASMKSAESRIASNKAEREANFQNTMDKINENIKKAEEKEKASWWQKALGWIANVVTAIVAVATLVVGVVSLNPAIIALGVAACYFAASSITAQATGVGLTERMLGPALTKVFGETAAKLICTGIDLVGGFICTAYSGAGLVSMVKAGADTSKATAEALKTAASIASYIDKTKYIATGMNGATAIGSGTAGGFATYYQYKVDQGKIDQMALKKALEKLMVEDQEVQKTVKQILEYFQHMTDDVTQVVKDKNNTMTNVMSVSPSGNFA</sequence>
<feature type="transmembrane region" description="Helical" evidence="5">
    <location>
        <begin position="137"/>
        <end position="159"/>
    </location>
</feature>
<feature type="transmembrane region" description="Helical" evidence="5">
    <location>
        <begin position="165"/>
        <end position="190"/>
    </location>
</feature>
<feature type="domain" description="Translocator protein BipB-like C-terminal" evidence="6">
    <location>
        <begin position="78"/>
        <end position="255"/>
    </location>
</feature>